<name>A0A934VWQ4_9BACT</name>
<evidence type="ECO:0000256" key="1">
    <source>
        <dbReference type="ARBA" id="ARBA00010541"/>
    </source>
</evidence>
<keyword evidence="2" id="KW-0645">Protease</keyword>
<dbReference type="InterPro" id="IPR009003">
    <property type="entry name" value="Peptidase_S1_PA"/>
</dbReference>
<accession>A0A934VWQ4</accession>
<dbReference type="Proteomes" id="UP000603141">
    <property type="component" value="Unassembled WGS sequence"/>
</dbReference>
<comment type="caution">
    <text evidence="5">The sequence shown here is derived from an EMBL/GenBank/DDBJ whole genome shotgun (WGS) entry which is preliminary data.</text>
</comment>
<dbReference type="Pfam" id="PF13180">
    <property type="entry name" value="PDZ_2"/>
    <property type="match status" value="1"/>
</dbReference>
<dbReference type="Gene3D" id="2.40.10.120">
    <property type="match status" value="1"/>
</dbReference>
<organism evidence="5 6">
    <name type="scientific">Luteolibacter pohnpeiensis</name>
    <dbReference type="NCBI Taxonomy" id="454153"/>
    <lineage>
        <taxon>Bacteria</taxon>
        <taxon>Pseudomonadati</taxon>
        <taxon>Verrucomicrobiota</taxon>
        <taxon>Verrucomicrobiia</taxon>
        <taxon>Verrucomicrobiales</taxon>
        <taxon>Verrucomicrobiaceae</taxon>
        <taxon>Luteolibacter</taxon>
    </lineage>
</organism>
<evidence type="ECO:0000256" key="3">
    <source>
        <dbReference type="ARBA" id="ARBA00022801"/>
    </source>
</evidence>
<dbReference type="InterPro" id="IPR001940">
    <property type="entry name" value="Peptidase_S1C"/>
</dbReference>
<dbReference type="GO" id="GO:0006508">
    <property type="term" value="P:proteolysis"/>
    <property type="evidence" value="ECO:0007669"/>
    <property type="project" value="UniProtKB-KW"/>
</dbReference>
<reference evidence="5" key="1">
    <citation type="submission" date="2021-01" db="EMBL/GenBank/DDBJ databases">
        <title>Modified the classification status of verrucomicrobia.</title>
        <authorList>
            <person name="Feng X."/>
        </authorList>
    </citation>
    <scope>NUCLEOTIDE SEQUENCE</scope>
    <source>
        <strain evidence="5">KCTC 22041</strain>
    </source>
</reference>
<proteinExistence type="inferred from homology"/>
<dbReference type="InterPro" id="IPR036034">
    <property type="entry name" value="PDZ_sf"/>
</dbReference>
<keyword evidence="3" id="KW-0378">Hydrolase</keyword>
<dbReference type="SUPFAM" id="SSF50494">
    <property type="entry name" value="Trypsin-like serine proteases"/>
    <property type="match status" value="1"/>
</dbReference>
<dbReference type="Pfam" id="PF13365">
    <property type="entry name" value="Trypsin_2"/>
    <property type="match status" value="1"/>
</dbReference>
<keyword evidence="6" id="KW-1185">Reference proteome</keyword>
<sequence>MRALPILSVALIFTLQLPLMGREPLRSVADLEKLESKVEAVAVKVQPSTVALVSEKVGSSGSGVIVSKDGLILTAAHVVQGAEELTVNFPNGSKATGKVLGANYSKDIGMVKIEEKGPWPFVDLGKSNSLEAGDWVIAMGHSAGFDKFRTPPVRFGRVVSKGPGNFLTTDCRLIGGDSGGPLFDLDGKVIGINSSIGEDLKNNNHAGIDGFQEDWDRLIAGESWGRLEMNPFVNPERPALGIDYGRRRGVVGALVESVVPGSPAAQAGLHSWDLITSIDGDEVRSPQDVEQNIVKRRAGDEVTIGVLRDDQKMEFKATLAKLESLQQTNEDER</sequence>
<dbReference type="InterPro" id="IPR001478">
    <property type="entry name" value="PDZ"/>
</dbReference>
<dbReference type="PANTHER" id="PTHR22939:SF129">
    <property type="entry name" value="SERINE PROTEASE HTRA2, MITOCHONDRIAL"/>
    <property type="match status" value="1"/>
</dbReference>
<dbReference type="AlphaFoldDB" id="A0A934VWQ4"/>
<gene>
    <name evidence="5" type="ORF">JIN85_10030</name>
</gene>
<dbReference type="EMBL" id="JAENIJ010000013">
    <property type="protein sequence ID" value="MBK1882754.1"/>
    <property type="molecule type" value="Genomic_DNA"/>
</dbReference>
<feature type="domain" description="PDZ" evidence="4">
    <location>
        <begin position="226"/>
        <end position="310"/>
    </location>
</feature>
<evidence type="ECO:0000313" key="6">
    <source>
        <dbReference type="Proteomes" id="UP000603141"/>
    </source>
</evidence>
<evidence type="ECO:0000313" key="5">
    <source>
        <dbReference type="EMBL" id="MBK1882754.1"/>
    </source>
</evidence>
<dbReference type="PROSITE" id="PS50106">
    <property type="entry name" value="PDZ"/>
    <property type="match status" value="1"/>
</dbReference>
<evidence type="ECO:0000259" key="4">
    <source>
        <dbReference type="PROSITE" id="PS50106"/>
    </source>
</evidence>
<dbReference type="PANTHER" id="PTHR22939">
    <property type="entry name" value="SERINE PROTEASE FAMILY S1C HTRA-RELATED"/>
    <property type="match status" value="1"/>
</dbReference>
<dbReference type="PRINTS" id="PR00834">
    <property type="entry name" value="PROTEASES2C"/>
</dbReference>
<dbReference type="SUPFAM" id="SSF50156">
    <property type="entry name" value="PDZ domain-like"/>
    <property type="match status" value="1"/>
</dbReference>
<dbReference type="RefSeq" id="WP_200270201.1">
    <property type="nucleotide sequence ID" value="NZ_JAENIJ010000013.1"/>
</dbReference>
<dbReference type="SMART" id="SM00228">
    <property type="entry name" value="PDZ"/>
    <property type="match status" value="1"/>
</dbReference>
<protein>
    <submittedName>
        <fullName evidence="5">Trypsin-like peptidase domain-containing protein</fullName>
    </submittedName>
</protein>
<evidence type="ECO:0000256" key="2">
    <source>
        <dbReference type="ARBA" id="ARBA00022670"/>
    </source>
</evidence>
<dbReference type="Gene3D" id="2.30.42.10">
    <property type="match status" value="1"/>
</dbReference>
<comment type="similarity">
    <text evidence="1">Belongs to the peptidase S1C family.</text>
</comment>
<dbReference type="GO" id="GO:0004252">
    <property type="term" value="F:serine-type endopeptidase activity"/>
    <property type="evidence" value="ECO:0007669"/>
    <property type="project" value="InterPro"/>
</dbReference>